<dbReference type="EC" id="3.5.4.3" evidence="3 7"/>
<comment type="caution">
    <text evidence="10">The sequence shown here is derived from an EMBL/GenBank/DDBJ whole genome shotgun (WGS) entry which is preliminary data.</text>
</comment>
<dbReference type="InterPro" id="IPR006680">
    <property type="entry name" value="Amidohydro-rel"/>
</dbReference>
<gene>
    <name evidence="10" type="primary">guaD</name>
    <name evidence="10" type="ORF">G7B40_016070</name>
</gene>
<proteinExistence type="inferred from homology"/>
<dbReference type="AlphaFoldDB" id="A0AAP5I7D0"/>
<accession>A0AAP5I7D0</accession>
<evidence type="ECO:0000313" key="10">
    <source>
        <dbReference type="EMBL" id="MDR9896069.1"/>
    </source>
</evidence>
<comment type="function">
    <text evidence="8">Catalyzes the hydrolytic deamination of guanine, producing xanthine and ammonia.</text>
</comment>
<protein>
    <recommendedName>
        <fullName evidence="3 7">Guanine deaminase</fullName>
        <shortName evidence="8">Guanase</shortName>
        <ecNumber evidence="3 7">3.5.4.3</ecNumber>
    </recommendedName>
    <alternativeName>
        <fullName evidence="8">Guanine aminohydrolase</fullName>
    </alternativeName>
</protein>
<dbReference type="CDD" id="cd01303">
    <property type="entry name" value="GDEase"/>
    <property type="match status" value="1"/>
</dbReference>
<dbReference type="InterPro" id="IPR014311">
    <property type="entry name" value="Guanine_deaminase"/>
</dbReference>
<reference evidence="11" key="1">
    <citation type="journal article" date="2021" name="Science">
        <title>Hunting the eagle killer: A cyanobacterial neurotoxin causes vacuolar myelinopathy.</title>
        <authorList>
            <person name="Breinlinger S."/>
            <person name="Phillips T.J."/>
            <person name="Haram B.N."/>
            <person name="Mares J."/>
            <person name="Martinez Yerena J.A."/>
            <person name="Hrouzek P."/>
            <person name="Sobotka R."/>
            <person name="Henderson W.M."/>
            <person name="Schmieder P."/>
            <person name="Williams S.M."/>
            <person name="Lauderdale J.D."/>
            <person name="Wilde H.D."/>
            <person name="Gerrin W."/>
            <person name="Kust A."/>
            <person name="Washington J.W."/>
            <person name="Wagner C."/>
            <person name="Geier B."/>
            <person name="Liebeke M."/>
            <person name="Enke H."/>
            <person name="Niedermeyer T.H.J."/>
            <person name="Wilde S.B."/>
        </authorList>
    </citation>
    <scope>NUCLEOTIDE SEQUENCE [LARGE SCALE GENOMIC DNA]</scope>
    <source>
        <strain evidence="11">Thurmond2011</strain>
    </source>
</reference>
<dbReference type="GO" id="GO:0008270">
    <property type="term" value="F:zinc ion binding"/>
    <property type="evidence" value="ECO:0007669"/>
    <property type="project" value="UniProtKB-UniRule"/>
</dbReference>
<dbReference type="Proteomes" id="UP000667802">
    <property type="component" value="Unassembled WGS sequence"/>
</dbReference>
<name>A0AAP5I7D0_9CYAN</name>
<dbReference type="NCBIfam" id="NF006679">
    <property type="entry name" value="PRK09228.1"/>
    <property type="match status" value="1"/>
</dbReference>
<evidence type="ECO:0000256" key="8">
    <source>
        <dbReference type="RuleBase" id="RU366009"/>
    </source>
</evidence>
<keyword evidence="6 8" id="KW-0862">Zinc</keyword>
<evidence type="ECO:0000256" key="1">
    <source>
        <dbReference type="ARBA" id="ARBA00004984"/>
    </source>
</evidence>
<evidence type="ECO:0000259" key="9">
    <source>
        <dbReference type="Pfam" id="PF01979"/>
    </source>
</evidence>
<dbReference type="InterPro" id="IPR032466">
    <property type="entry name" value="Metal_Hydrolase"/>
</dbReference>
<evidence type="ECO:0000313" key="11">
    <source>
        <dbReference type="Proteomes" id="UP000667802"/>
    </source>
</evidence>
<dbReference type="SUPFAM" id="SSF51338">
    <property type="entry name" value="Composite domain of metallo-dependent hydrolases"/>
    <property type="match status" value="1"/>
</dbReference>
<comment type="catalytic activity">
    <reaction evidence="8">
        <text>guanine + H2O + H(+) = xanthine + NH4(+)</text>
        <dbReference type="Rhea" id="RHEA:14665"/>
        <dbReference type="ChEBI" id="CHEBI:15377"/>
        <dbReference type="ChEBI" id="CHEBI:15378"/>
        <dbReference type="ChEBI" id="CHEBI:16235"/>
        <dbReference type="ChEBI" id="CHEBI:17712"/>
        <dbReference type="ChEBI" id="CHEBI:28938"/>
        <dbReference type="EC" id="3.5.4.3"/>
    </reaction>
</comment>
<dbReference type="Gene3D" id="2.30.40.10">
    <property type="entry name" value="Urease, subunit C, domain 1"/>
    <property type="match status" value="1"/>
</dbReference>
<dbReference type="InterPro" id="IPR011059">
    <property type="entry name" value="Metal-dep_hydrolase_composite"/>
</dbReference>
<comment type="pathway">
    <text evidence="1 8">Purine metabolism; guanine degradation; xanthine from guanine: step 1/1.</text>
</comment>
<dbReference type="InterPro" id="IPR051607">
    <property type="entry name" value="Metallo-dep_hydrolases"/>
</dbReference>
<evidence type="ECO:0000256" key="3">
    <source>
        <dbReference type="ARBA" id="ARBA00012781"/>
    </source>
</evidence>
<dbReference type="SUPFAM" id="SSF51556">
    <property type="entry name" value="Metallo-dependent hydrolases"/>
    <property type="match status" value="1"/>
</dbReference>
<evidence type="ECO:0000256" key="2">
    <source>
        <dbReference type="ARBA" id="ARBA00006745"/>
    </source>
</evidence>
<dbReference type="GO" id="GO:0008892">
    <property type="term" value="F:guanine deaminase activity"/>
    <property type="evidence" value="ECO:0007669"/>
    <property type="project" value="UniProtKB-UniRule"/>
</dbReference>
<feature type="domain" description="Amidohydrolase-related" evidence="9">
    <location>
        <begin position="88"/>
        <end position="454"/>
    </location>
</feature>
<dbReference type="GO" id="GO:0005829">
    <property type="term" value="C:cytosol"/>
    <property type="evidence" value="ECO:0007669"/>
    <property type="project" value="TreeGrafter"/>
</dbReference>
<dbReference type="NCBIfam" id="TIGR02967">
    <property type="entry name" value="guan_deamin"/>
    <property type="match status" value="1"/>
</dbReference>
<comment type="similarity">
    <text evidence="2 8">Belongs to the metallo-dependent hydrolases superfamily. ATZ/TRZ family.</text>
</comment>
<dbReference type="GO" id="GO:0006147">
    <property type="term" value="P:guanine catabolic process"/>
    <property type="evidence" value="ECO:0007669"/>
    <property type="project" value="UniProtKB-UniRule"/>
</dbReference>
<dbReference type="RefSeq" id="WP_208340094.1">
    <property type="nucleotide sequence ID" value="NZ_CAWQFN010000602.1"/>
</dbReference>
<keyword evidence="5 8" id="KW-0378">Hydrolase</keyword>
<evidence type="ECO:0000256" key="5">
    <source>
        <dbReference type="ARBA" id="ARBA00022801"/>
    </source>
</evidence>
<organism evidence="10 11">
    <name type="scientific">Aetokthonos hydrillicola Thurmond2011</name>
    <dbReference type="NCBI Taxonomy" id="2712845"/>
    <lineage>
        <taxon>Bacteria</taxon>
        <taxon>Bacillati</taxon>
        <taxon>Cyanobacteriota</taxon>
        <taxon>Cyanophyceae</taxon>
        <taxon>Nostocales</taxon>
        <taxon>Hapalosiphonaceae</taxon>
        <taxon>Aetokthonos</taxon>
    </lineage>
</organism>
<dbReference type="Gene3D" id="3.20.20.140">
    <property type="entry name" value="Metal-dependent hydrolases"/>
    <property type="match status" value="1"/>
</dbReference>
<dbReference type="Pfam" id="PF01979">
    <property type="entry name" value="Amidohydro_1"/>
    <property type="match status" value="1"/>
</dbReference>
<keyword evidence="11" id="KW-1185">Reference proteome</keyword>
<dbReference type="PANTHER" id="PTHR11271">
    <property type="entry name" value="GUANINE DEAMINASE"/>
    <property type="match status" value="1"/>
</dbReference>
<dbReference type="PANTHER" id="PTHR11271:SF6">
    <property type="entry name" value="GUANINE DEAMINASE"/>
    <property type="match status" value="1"/>
</dbReference>
<dbReference type="EMBL" id="JAALHA020000007">
    <property type="protein sequence ID" value="MDR9896069.1"/>
    <property type="molecule type" value="Genomic_DNA"/>
</dbReference>
<evidence type="ECO:0000256" key="6">
    <source>
        <dbReference type="ARBA" id="ARBA00022833"/>
    </source>
</evidence>
<comment type="cofactor">
    <cofactor evidence="8">
        <name>Zn(2+)</name>
        <dbReference type="ChEBI" id="CHEBI:29105"/>
    </cofactor>
    <text evidence="8">Binds 1 zinc ion per subunit.</text>
</comment>
<keyword evidence="4 8" id="KW-0479">Metal-binding</keyword>
<sequence length="460" mass="51163">MHNFNVVTAQADSQSSLESGCLSLKAFRAAFLDFTGDPFYVPEKDCTRYIPDGLLVVENGKIKQLGDYGDLQNQYSHVPVTDYSGFLIMPGFIDTHIHYPQTEMLASYGEQLLSWLNKYTFPIERKFKDKSYADRIASFFLDELLKNGTTTALVFAAVFPESVDALFEAANRRNLRIIAGKVMMNRNAPDYLLDTAVSSYEDTKRLIKKWHKNNRLLYAVTPRFAVTSTDEQLDLAKKLLDEFPDVYLHTHLSENKDEVALALELFPGNQDYLNIYERFGLVGKRSIFAHCIYLSGSEFERLSKADSSIAFCPTSNLFLGSGLFNLAQAKSTQTPVKVGLGTDIGGGTSFSMLQTINEAYKVAQLQQQNLSSFKALFLATLGGAIALSLQDKIGNFDVGKEADFTVLDPNATPLMALRNNAQTPSTLDEIADQAFVLMTLADDRAVRATHIMGEIAYARV</sequence>
<dbReference type="FunFam" id="3.20.20.140:FF:000022">
    <property type="entry name" value="Guanine deaminase"/>
    <property type="match status" value="1"/>
</dbReference>
<evidence type="ECO:0000256" key="4">
    <source>
        <dbReference type="ARBA" id="ARBA00022723"/>
    </source>
</evidence>
<evidence type="ECO:0000256" key="7">
    <source>
        <dbReference type="NCBIfam" id="TIGR02967"/>
    </source>
</evidence>